<evidence type="ECO:0000313" key="3">
    <source>
        <dbReference type="Proteomes" id="UP000887013"/>
    </source>
</evidence>
<dbReference type="AlphaFoldDB" id="A0A8X6KIM8"/>
<sequence>LTEVRLKSQEKTKRGATERRTKIRRGSRGEKCKASSELNETKTNPLGGKVGNQKEERETNSGEGGYGQK</sequence>
<feature type="non-terminal residue" evidence="2">
    <location>
        <position position="1"/>
    </location>
</feature>
<organism evidence="2 3">
    <name type="scientific">Nephila pilipes</name>
    <name type="common">Giant wood spider</name>
    <name type="synonym">Nephila maculata</name>
    <dbReference type="NCBI Taxonomy" id="299642"/>
    <lineage>
        <taxon>Eukaryota</taxon>
        <taxon>Metazoa</taxon>
        <taxon>Ecdysozoa</taxon>
        <taxon>Arthropoda</taxon>
        <taxon>Chelicerata</taxon>
        <taxon>Arachnida</taxon>
        <taxon>Araneae</taxon>
        <taxon>Araneomorphae</taxon>
        <taxon>Entelegynae</taxon>
        <taxon>Araneoidea</taxon>
        <taxon>Nephilidae</taxon>
        <taxon>Nephila</taxon>
    </lineage>
</organism>
<accession>A0A8X6KIM8</accession>
<evidence type="ECO:0000256" key="1">
    <source>
        <dbReference type="SAM" id="MobiDB-lite"/>
    </source>
</evidence>
<feature type="compositionally biased region" description="Basic and acidic residues" evidence="1">
    <location>
        <begin position="1"/>
        <end position="20"/>
    </location>
</feature>
<reference evidence="2" key="1">
    <citation type="submission" date="2020-08" db="EMBL/GenBank/DDBJ databases">
        <title>Multicomponent nature underlies the extraordinary mechanical properties of spider dragline silk.</title>
        <authorList>
            <person name="Kono N."/>
            <person name="Nakamura H."/>
            <person name="Mori M."/>
            <person name="Yoshida Y."/>
            <person name="Ohtoshi R."/>
            <person name="Malay A.D."/>
            <person name="Moran D.A.P."/>
            <person name="Tomita M."/>
            <person name="Numata K."/>
            <person name="Arakawa K."/>
        </authorList>
    </citation>
    <scope>NUCLEOTIDE SEQUENCE</scope>
</reference>
<proteinExistence type="predicted"/>
<name>A0A8X6KIM8_NEPPI</name>
<gene>
    <name evidence="2" type="ORF">NPIL_648451</name>
</gene>
<keyword evidence="3" id="KW-1185">Reference proteome</keyword>
<comment type="caution">
    <text evidence="2">The sequence shown here is derived from an EMBL/GenBank/DDBJ whole genome shotgun (WGS) entry which is preliminary data.</text>
</comment>
<evidence type="ECO:0000313" key="2">
    <source>
        <dbReference type="EMBL" id="GFS51729.1"/>
    </source>
</evidence>
<feature type="region of interest" description="Disordered" evidence="1">
    <location>
        <begin position="1"/>
        <end position="69"/>
    </location>
</feature>
<dbReference type="Proteomes" id="UP000887013">
    <property type="component" value="Unassembled WGS sequence"/>
</dbReference>
<dbReference type="EMBL" id="BMAW01045757">
    <property type="protein sequence ID" value="GFS51729.1"/>
    <property type="molecule type" value="Genomic_DNA"/>
</dbReference>
<protein>
    <submittedName>
        <fullName evidence="2">Uncharacterized protein</fullName>
    </submittedName>
</protein>